<evidence type="ECO:0000313" key="4">
    <source>
        <dbReference type="EMBL" id="RCK80724.1"/>
    </source>
</evidence>
<dbReference type="CDD" id="cd04730">
    <property type="entry name" value="NPD_like"/>
    <property type="match status" value="1"/>
</dbReference>
<dbReference type="SUPFAM" id="SSF51412">
    <property type="entry name" value="Inosine monophosphate dehydrogenase (IMPDH)"/>
    <property type="match status" value="1"/>
</dbReference>
<comment type="caution">
    <text evidence="4">The sequence shown here is derived from an EMBL/GenBank/DDBJ whole genome shotgun (WGS) entry which is preliminary data.</text>
</comment>
<dbReference type="Gene3D" id="3.20.20.70">
    <property type="entry name" value="Aldolase class I"/>
    <property type="match status" value="1"/>
</dbReference>
<dbReference type="Pfam" id="PF03060">
    <property type="entry name" value="NMO"/>
    <property type="match status" value="1"/>
</dbReference>
<dbReference type="Proteomes" id="UP000252355">
    <property type="component" value="Unassembled WGS sequence"/>
</dbReference>
<keyword evidence="2" id="KW-0288">FMN</keyword>
<dbReference type="InterPro" id="IPR013785">
    <property type="entry name" value="Aldolase_TIM"/>
</dbReference>
<protein>
    <submittedName>
        <fullName evidence="4">Enoyl-[acyl-carrier-protein] reductase [FMN]</fullName>
    </submittedName>
</protein>
<sequence length="317" mass="33684">MKILPRLVIGNLRPRFPIIQGGMAIRVSTGRLAGAVAREGGIGLIAGSGMQPDELRQEIRLARSIANGGYIGVNTLVAATEFMKVMETAVDEGIDVLVAGAGFSRDLLALGQRAGVPVVPIVSTARLAVLAEQLGAAAVVVEGKEAGGHLGTTKSSRVLYPLVKAAVKIPVLIAGGIADRDDLLEVLRMNVDGVQIGTRFAASLESNAAPAFKERYLQAREGDVFKIHSPVGLPGNALSTPFSDRIAQGPIPVERCDGCLKRCSRIFCIVRALTEAKDGHLDRGLVFAGEHVYKIKEILSVAEIFHRFFDGLEFKDA</sequence>
<evidence type="ECO:0000256" key="1">
    <source>
        <dbReference type="ARBA" id="ARBA00022630"/>
    </source>
</evidence>
<evidence type="ECO:0000256" key="3">
    <source>
        <dbReference type="ARBA" id="ARBA00023002"/>
    </source>
</evidence>
<dbReference type="AlphaFoldDB" id="A0A367ZRF7"/>
<dbReference type="PANTHER" id="PTHR32332:SF18">
    <property type="entry name" value="2-NITROPROPANE DIOXYGENASE"/>
    <property type="match status" value="1"/>
</dbReference>
<reference evidence="4 5" key="1">
    <citation type="submission" date="2018-05" db="EMBL/GenBank/DDBJ databases">
        <title>A metagenomic window into the 2 km-deep terrestrial subsurface aquifer revealed taxonomically and functionally diverse microbial community comprising novel uncultured bacterial lineages.</title>
        <authorList>
            <person name="Kadnikov V.V."/>
            <person name="Mardanov A.V."/>
            <person name="Beletsky A.V."/>
            <person name="Banks D."/>
            <person name="Pimenov N.V."/>
            <person name="Frank Y.A."/>
            <person name="Karnachuk O.V."/>
            <person name="Ravin N.V."/>
        </authorList>
    </citation>
    <scope>NUCLEOTIDE SEQUENCE [LARGE SCALE GENOMIC DNA]</scope>
    <source>
        <strain evidence="4">BY5</strain>
    </source>
</reference>
<dbReference type="InterPro" id="IPR004136">
    <property type="entry name" value="NMO"/>
</dbReference>
<keyword evidence="3" id="KW-0560">Oxidoreductase</keyword>
<evidence type="ECO:0000313" key="5">
    <source>
        <dbReference type="Proteomes" id="UP000252355"/>
    </source>
</evidence>
<proteinExistence type="predicted"/>
<evidence type="ECO:0000256" key="2">
    <source>
        <dbReference type="ARBA" id="ARBA00022643"/>
    </source>
</evidence>
<organism evidence="4 5">
    <name type="scientific">Candidatus Ozemobacter sibiricus</name>
    <dbReference type="NCBI Taxonomy" id="2268124"/>
    <lineage>
        <taxon>Bacteria</taxon>
        <taxon>Candidatus Ozemobacteria</taxon>
        <taxon>Candidatus Ozemobacterales</taxon>
        <taxon>Candidatus Ozemobacteraceae</taxon>
        <taxon>Candidatus Ozemobacter</taxon>
    </lineage>
</organism>
<dbReference type="EMBL" id="QOQW01000005">
    <property type="protein sequence ID" value="RCK80724.1"/>
    <property type="molecule type" value="Genomic_DNA"/>
</dbReference>
<name>A0A367ZRF7_9BACT</name>
<keyword evidence="1" id="KW-0285">Flavoprotein</keyword>
<dbReference type="GO" id="GO:0018580">
    <property type="term" value="F:nitronate monooxygenase activity"/>
    <property type="evidence" value="ECO:0007669"/>
    <property type="project" value="InterPro"/>
</dbReference>
<gene>
    <name evidence="4" type="ORF">OZSIB_3037</name>
</gene>
<accession>A0A367ZRF7</accession>
<dbReference type="PANTHER" id="PTHR32332">
    <property type="entry name" value="2-NITROPROPANE DIOXYGENASE"/>
    <property type="match status" value="1"/>
</dbReference>